<dbReference type="CDD" id="cd00086">
    <property type="entry name" value="homeodomain"/>
    <property type="match status" value="1"/>
</dbReference>
<sequence>MPQTTPSTRWCPTPEQLMILEEMYRSGVRTPNASQIQQITAHLSLYGKIEGKNVFYWFQNHKARERQKLRRRLGWQHQLLHQSEGPSSPTPPLHHQTPPNFPYQGCFHEVSSQGMNLVGKLEAIQGQEEEPTGRNVLYAQPCGSTDGPPCCRPLRTLDLFPTKSTGMADECSSSKSSACSTSTN</sequence>
<dbReference type="GO" id="GO:0005634">
    <property type="term" value="C:nucleus"/>
    <property type="evidence" value="ECO:0007669"/>
    <property type="project" value="UniProtKB-SubCell"/>
</dbReference>
<dbReference type="InterPro" id="IPR044555">
    <property type="entry name" value="WUSCHEL-like"/>
</dbReference>
<evidence type="ECO:0000256" key="8">
    <source>
        <dbReference type="ARBA" id="ARBA00024040"/>
    </source>
</evidence>
<evidence type="ECO:0000256" key="9">
    <source>
        <dbReference type="PROSITE-ProRule" id="PRU00108"/>
    </source>
</evidence>
<dbReference type="GO" id="GO:0003677">
    <property type="term" value="F:DNA binding"/>
    <property type="evidence" value="ECO:0007669"/>
    <property type="project" value="UniProtKB-UniRule"/>
</dbReference>
<dbReference type="OrthoDB" id="1932526at2759"/>
<keyword evidence="2" id="KW-0217">Developmental protein</keyword>
<evidence type="ECO:0000256" key="2">
    <source>
        <dbReference type="ARBA" id="ARBA00022473"/>
    </source>
</evidence>
<dbReference type="EnsemblPlants" id="Ma04_t37130.1">
    <property type="protein sequence ID" value="Ma04_p37130.1"/>
    <property type="gene ID" value="Ma04_g37130"/>
</dbReference>
<evidence type="ECO:0000256" key="10">
    <source>
        <dbReference type="RuleBase" id="RU000682"/>
    </source>
</evidence>
<dbReference type="Proteomes" id="UP000012960">
    <property type="component" value="Unplaced"/>
</dbReference>
<evidence type="ECO:0000256" key="4">
    <source>
        <dbReference type="ARBA" id="ARBA00023125"/>
    </source>
</evidence>
<feature type="region of interest" description="Disordered" evidence="11">
    <location>
        <begin position="164"/>
        <end position="184"/>
    </location>
</feature>
<proteinExistence type="inferred from homology"/>
<reference evidence="13" key="1">
    <citation type="submission" date="2021-03" db="EMBL/GenBank/DDBJ databases">
        <authorList>
            <consortium name="Genoscope - CEA"/>
            <person name="William W."/>
        </authorList>
    </citation>
    <scope>NUCLEOTIDE SEQUENCE</scope>
    <source>
        <strain evidence="13">Doubled-haploid Pahang</strain>
    </source>
</reference>
<feature type="compositionally biased region" description="Low complexity" evidence="11">
    <location>
        <begin position="171"/>
        <end position="184"/>
    </location>
</feature>
<evidence type="ECO:0000256" key="7">
    <source>
        <dbReference type="ARBA" id="ARBA00023242"/>
    </source>
</evidence>
<feature type="DNA-binding region" description="Homeobox" evidence="9">
    <location>
        <begin position="5"/>
        <end position="69"/>
    </location>
</feature>
<dbReference type="PANTHER" id="PTHR45940:SF42">
    <property type="entry name" value="WUSCHEL-RELATED HOMEOBOX 3"/>
    <property type="match status" value="1"/>
</dbReference>
<evidence type="ECO:0000256" key="5">
    <source>
        <dbReference type="ARBA" id="ARBA00023155"/>
    </source>
</evidence>
<evidence type="ECO:0000259" key="12">
    <source>
        <dbReference type="PROSITE" id="PS50071"/>
    </source>
</evidence>
<reference evidence="14" key="2">
    <citation type="submission" date="2021-05" db="UniProtKB">
        <authorList>
            <consortium name="EnsemblPlants"/>
        </authorList>
    </citation>
    <scope>IDENTIFICATION</scope>
    <source>
        <strain evidence="14">subsp. malaccensis</strain>
    </source>
</reference>
<evidence type="ECO:0000313" key="14">
    <source>
        <dbReference type="EnsemblPlants" id="Ma04_p37130.1"/>
    </source>
</evidence>
<comment type="subcellular location">
    <subcellularLocation>
        <location evidence="1 9 10">Nucleus</location>
    </subcellularLocation>
</comment>
<keyword evidence="4 9" id="KW-0238">DNA-binding</keyword>
<dbReference type="AlphaFoldDB" id="A0A804IY25"/>
<keyword evidence="5 9" id="KW-0371">Homeobox</keyword>
<organism evidence="14 15">
    <name type="scientific">Musa acuminata subsp. malaccensis</name>
    <name type="common">Wild banana</name>
    <name type="synonym">Musa malaccensis</name>
    <dbReference type="NCBI Taxonomy" id="214687"/>
    <lineage>
        <taxon>Eukaryota</taxon>
        <taxon>Viridiplantae</taxon>
        <taxon>Streptophyta</taxon>
        <taxon>Embryophyta</taxon>
        <taxon>Tracheophyta</taxon>
        <taxon>Spermatophyta</taxon>
        <taxon>Magnoliopsida</taxon>
        <taxon>Liliopsida</taxon>
        <taxon>Zingiberales</taxon>
        <taxon>Musaceae</taxon>
        <taxon>Musa</taxon>
    </lineage>
</organism>
<dbReference type="PROSITE" id="PS50071">
    <property type="entry name" value="HOMEOBOX_2"/>
    <property type="match status" value="1"/>
</dbReference>
<keyword evidence="3" id="KW-0805">Transcription regulation</keyword>
<dbReference type="Pfam" id="PF00046">
    <property type="entry name" value="Homeodomain"/>
    <property type="match status" value="1"/>
</dbReference>
<keyword evidence="7 9" id="KW-0539">Nucleus</keyword>
<dbReference type="PANTHER" id="PTHR45940">
    <property type="entry name" value="WUSCHEL-RELATED HOMEOBOX 1-RELATED"/>
    <property type="match status" value="1"/>
</dbReference>
<dbReference type="GO" id="GO:0099402">
    <property type="term" value="P:plant organ development"/>
    <property type="evidence" value="ECO:0007669"/>
    <property type="project" value="InterPro"/>
</dbReference>
<evidence type="ECO:0000256" key="6">
    <source>
        <dbReference type="ARBA" id="ARBA00023163"/>
    </source>
</evidence>
<name>A0A804IY25_MUSAM</name>
<dbReference type="Gene3D" id="1.10.10.60">
    <property type="entry name" value="Homeodomain-like"/>
    <property type="match status" value="1"/>
</dbReference>
<dbReference type="FunCoup" id="A0A804IY25">
    <property type="interactions" value="45"/>
</dbReference>
<evidence type="ECO:0000256" key="3">
    <source>
        <dbReference type="ARBA" id="ARBA00023015"/>
    </source>
</evidence>
<keyword evidence="6" id="KW-0804">Transcription</keyword>
<dbReference type="FunFam" id="1.10.10.60:FF:000146">
    <property type="entry name" value="WUSCHEL-related homeobox 4"/>
    <property type="match status" value="1"/>
</dbReference>
<protein>
    <submittedName>
        <fullName evidence="13">(wild Malaysian banana) hypothetical protein</fullName>
    </submittedName>
</protein>
<dbReference type="InterPro" id="IPR009057">
    <property type="entry name" value="Homeodomain-like_sf"/>
</dbReference>
<dbReference type="SUPFAM" id="SSF46689">
    <property type="entry name" value="Homeodomain-like"/>
    <property type="match status" value="1"/>
</dbReference>
<dbReference type="EMBL" id="HG996469">
    <property type="protein sequence ID" value="CAG1844516.1"/>
    <property type="molecule type" value="Genomic_DNA"/>
</dbReference>
<evidence type="ECO:0000256" key="1">
    <source>
        <dbReference type="ARBA" id="ARBA00004123"/>
    </source>
</evidence>
<dbReference type="InterPro" id="IPR001356">
    <property type="entry name" value="HD"/>
</dbReference>
<dbReference type="SMART" id="SM00389">
    <property type="entry name" value="HOX"/>
    <property type="match status" value="1"/>
</dbReference>
<keyword evidence="15" id="KW-1185">Reference proteome</keyword>
<feature type="domain" description="Homeobox" evidence="12">
    <location>
        <begin position="3"/>
        <end position="68"/>
    </location>
</feature>
<dbReference type="GO" id="GO:0003700">
    <property type="term" value="F:DNA-binding transcription factor activity"/>
    <property type="evidence" value="ECO:0007669"/>
    <property type="project" value="InterPro"/>
</dbReference>
<accession>A0A804IY25</accession>
<dbReference type="Gramene" id="Ma04_t37130.1">
    <property type="protein sequence ID" value="Ma04_p37130.1"/>
    <property type="gene ID" value="Ma04_g37130"/>
</dbReference>
<evidence type="ECO:0000256" key="11">
    <source>
        <dbReference type="SAM" id="MobiDB-lite"/>
    </source>
</evidence>
<gene>
    <name evidence="13" type="ORF">GSMUA_143110.1</name>
</gene>
<dbReference type="OMA" id="QPEWETM"/>
<evidence type="ECO:0000313" key="15">
    <source>
        <dbReference type="Proteomes" id="UP000012960"/>
    </source>
</evidence>
<evidence type="ECO:0000313" key="13">
    <source>
        <dbReference type="EMBL" id="CAG1844516.1"/>
    </source>
</evidence>
<comment type="similarity">
    <text evidence="8">Belongs to the WUS homeobox family.</text>
</comment>